<dbReference type="Pfam" id="PF00334">
    <property type="entry name" value="NDK"/>
    <property type="match status" value="1"/>
</dbReference>
<dbReference type="EMBL" id="LKCN02000024">
    <property type="protein sequence ID" value="RCI07772.1"/>
    <property type="molecule type" value="Genomic_DNA"/>
</dbReference>
<evidence type="ECO:0000256" key="6">
    <source>
        <dbReference type="ARBA" id="ARBA00022741"/>
    </source>
</evidence>
<dbReference type="InterPro" id="IPR023005">
    <property type="entry name" value="Nucleoside_diP_kinase_AS"/>
</dbReference>
<feature type="binding site" evidence="9">
    <location>
        <position position="107"/>
    </location>
    <ligand>
        <name>ATP</name>
        <dbReference type="ChEBI" id="CHEBI:30616"/>
    </ligand>
</feature>
<evidence type="ECO:0000256" key="10">
    <source>
        <dbReference type="RuleBase" id="RU004011"/>
    </source>
</evidence>
<feature type="domain" description="Nucleoside diphosphate kinase-like" evidence="12">
    <location>
        <begin position="6"/>
        <end position="143"/>
    </location>
</feature>
<feature type="binding site" evidence="9">
    <location>
        <position position="90"/>
    </location>
    <ligand>
        <name>ATP</name>
        <dbReference type="ChEBI" id="CHEBI:30616"/>
    </ligand>
</feature>
<evidence type="ECO:0000256" key="7">
    <source>
        <dbReference type="ARBA" id="ARBA00022777"/>
    </source>
</evidence>
<evidence type="ECO:0000256" key="5">
    <source>
        <dbReference type="ARBA" id="ARBA00022679"/>
    </source>
</evidence>
<organism evidence="13 14">
    <name type="scientific">Ophiocordyceps polyrhachis-furcata BCC 54312</name>
    <dbReference type="NCBI Taxonomy" id="1330021"/>
    <lineage>
        <taxon>Eukaryota</taxon>
        <taxon>Fungi</taxon>
        <taxon>Dikarya</taxon>
        <taxon>Ascomycota</taxon>
        <taxon>Pezizomycotina</taxon>
        <taxon>Sordariomycetes</taxon>
        <taxon>Hypocreomycetidae</taxon>
        <taxon>Hypocreales</taxon>
        <taxon>Ophiocordycipitaceae</taxon>
        <taxon>Ophiocordyceps</taxon>
    </lineage>
</organism>
<dbReference type="InterPro" id="IPR001564">
    <property type="entry name" value="Nucleoside_diP_kinase"/>
</dbReference>
<feature type="binding site" evidence="9">
    <location>
        <position position="117"/>
    </location>
    <ligand>
        <name>ATP</name>
        <dbReference type="ChEBI" id="CHEBI:30616"/>
    </ligand>
</feature>
<dbReference type="AlphaFoldDB" id="A0A367L0M8"/>
<evidence type="ECO:0000256" key="11">
    <source>
        <dbReference type="RuleBase" id="RU004013"/>
    </source>
</evidence>
<dbReference type="Gene3D" id="3.30.70.141">
    <property type="entry name" value="Nucleoside diphosphate kinase-like domain"/>
    <property type="match status" value="1"/>
</dbReference>
<accession>A0A367L0M8</accession>
<dbReference type="PANTHER" id="PTHR11349">
    <property type="entry name" value="NUCLEOSIDE DIPHOSPHATE KINASE"/>
    <property type="match status" value="1"/>
</dbReference>
<sequence length="178" mass="19949">MSGNINERTFIAVKPDGVRRGLVGEIISRFENRGFKLVAMKMTQPSKEHMQKHYEDLSSKPFFNDLVNFMSSGPVCAMVWEGLDVVKTGRTMLGATDPLASAPGTIRGDYAIHMSRNVCHGSDSVESAKKEMKLWFKGESIINYSYPDKDWLYDPKDGRIKSEIKEPALSETIPVDSL</sequence>
<evidence type="ECO:0000313" key="13">
    <source>
        <dbReference type="EMBL" id="RCI07772.1"/>
    </source>
</evidence>
<dbReference type="GO" id="GO:0006183">
    <property type="term" value="P:GTP biosynthetic process"/>
    <property type="evidence" value="ECO:0007669"/>
    <property type="project" value="InterPro"/>
</dbReference>
<dbReference type="GO" id="GO:0006228">
    <property type="term" value="P:UTP biosynthetic process"/>
    <property type="evidence" value="ECO:0007669"/>
    <property type="project" value="InterPro"/>
</dbReference>
<dbReference type="HAMAP" id="MF_00451">
    <property type="entry name" value="NDP_kinase"/>
    <property type="match status" value="1"/>
</dbReference>
<dbReference type="PROSITE" id="PS51374">
    <property type="entry name" value="NDPK_LIKE"/>
    <property type="match status" value="1"/>
</dbReference>
<keyword evidence="8 11" id="KW-0067">ATP-binding</keyword>
<dbReference type="SMART" id="SM00562">
    <property type="entry name" value="NDK"/>
    <property type="match status" value="1"/>
</dbReference>
<comment type="cofactor">
    <cofactor evidence="1">
        <name>Mg(2+)</name>
        <dbReference type="ChEBI" id="CHEBI:18420"/>
    </cofactor>
</comment>
<dbReference type="PROSITE" id="PS00469">
    <property type="entry name" value="NDPK"/>
    <property type="match status" value="1"/>
</dbReference>
<dbReference type="SUPFAM" id="SSF54919">
    <property type="entry name" value="Nucleoside diphosphate kinase, NDK"/>
    <property type="match status" value="1"/>
</dbReference>
<feature type="binding site" evidence="9">
    <location>
        <position position="62"/>
    </location>
    <ligand>
        <name>ATP</name>
        <dbReference type="ChEBI" id="CHEBI:30616"/>
    </ligand>
</feature>
<feature type="binding site" evidence="9">
    <location>
        <position position="14"/>
    </location>
    <ligand>
        <name>ATP</name>
        <dbReference type="ChEBI" id="CHEBI:30616"/>
    </ligand>
</feature>
<gene>
    <name evidence="13" type="ORF">L249_5722</name>
</gene>
<dbReference type="FunFam" id="3.30.70.141:FF:000002">
    <property type="entry name" value="Nucleoside diphosphate kinase"/>
    <property type="match status" value="1"/>
</dbReference>
<keyword evidence="14" id="KW-1185">Reference proteome</keyword>
<evidence type="ECO:0000256" key="4">
    <source>
        <dbReference type="ARBA" id="ARBA00017632"/>
    </source>
</evidence>
<feature type="active site" description="Pros-phosphohistidine intermediate" evidence="9">
    <location>
        <position position="120"/>
    </location>
</feature>
<dbReference type="PRINTS" id="PR01243">
    <property type="entry name" value="NUCDPKINASE"/>
</dbReference>
<dbReference type="CDD" id="cd04413">
    <property type="entry name" value="NDPk_I"/>
    <property type="match status" value="1"/>
</dbReference>
<comment type="catalytic activity">
    <reaction evidence="11">
        <text>a 2'-deoxyribonucleoside 5'-diphosphate + ATP = a 2'-deoxyribonucleoside 5'-triphosphate + ADP</text>
        <dbReference type="Rhea" id="RHEA:44640"/>
        <dbReference type="ChEBI" id="CHEBI:30616"/>
        <dbReference type="ChEBI" id="CHEBI:61560"/>
        <dbReference type="ChEBI" id="CHEBI:73316"/>
        <dbReference type="ChEBI" id="CHEBI:456216"/>
        <dbReference type="EC" id="2.7.4.6"/>
    </reaction>
</comment>
<comment type="similarity">
    <text evidence="2 9 10">Belongs to the NDK family.</text>
</comment>
<reference evidence="13 14" key="1">
    <citation type="journal article" date="2015" name="BMC Genomics">
        <title>Insights from the genome of Ophiocordyceps polyrhachis-furcata to pathogenicity and host specificity in insect fungi.</title>
        <authorList>
            <person name="Wichadakul D."/>
            <person name="Kobmoo N."/>
            <person name="Ingsriswang S."/>
            <person name="Tangphatsornruang S."/>
            <person name="Chantasingh D."/>
            <person name="Luangsa-ard J.J."/>
            <person name="Eurwilaichitr L."/>
        </authorList>
    </citation>
    <scope>NUCLEOTIDE SEQUENCE [LARGE SCALE GENOMIC DNA]</scope>
    <source>
        <strain evidence="13 14">BCC 54312</strain>
    </source>
</reference>
<dbReference type="InterPro" id="IPR034907">
    <property type="entry name" value="NDK-like_dom"/>
</dbReference>
<evidence type="ECO:0000256" key="8">
    <source>
        <dbReference type="ARBA" id="ARBA00022840"/>
    </source>
</evidence>
<proteinExistence type="inferred from homology"/>
<dbReference type="GO" id="GO:0005524">
    <property type="term" value="F:ATP binding"/>
    <property type="evidence" value="ECO:0007669"/>
    <property type="project" value="UniProtKB-KW"/>
</dbReference>
<evidence type="ECO:0000256" key="9">
    <source>
        <dbReference type="PROSITE-ProRule" id="PRU00706"/>
    </source>
</evidence>
<dbReference type="STRING" id="1330021.A0A367L0M8"/>
<comment type="caution">
    <text evidence="13">The sequence shown here is derived from an EMBL/GenBank/DDBJ whole genome shotgun (WGS) entry which is preliminary data.</text>
</comment>
<dbReference type="InterPro" id="IPR036850">
    <property type="entry name" value="NDK-like_dom_sf"/>
</dbReference>
<dbReference type="EC" id="2.7.4.6" evidence="3 11"/>
<evidence type="ECO:0000313" key="14">
    <source>
        <dbReference type="Proteomes" id="UP000253664"/>
    </source>
</evidence>
<dbReference type="GO" id="GO:0006241">
    <property type="term" value="P:CTP biosynthetic process"/>
    <property type="evidence" value="ECO:0007669"/>
    <property type="project" value="InterPro"/>
</dbReference>
<evidence type="ECO:0000256" key="3">
    <source>
        <dbReference type="ARBA" id="ARBA00012966"/>
    </source>
</evidence>
<keyword evidence="6 11" id="KW-0547">Nucleotide-binding</keyword>
<dbReference type="NCBIfam" id="NF001908">
    <property type="entry name" value="PRK00668.1"/>
    <property type="match status" value="1"/>
</dbReference>
<feature type="binding site" evidence="9">
    <location>
        <position position="96"/>
    </location>
    <ligand>
        <name>ATP</name>
        <dbReference type="ChEBI" id="CHEBI:30616"/>
    </ligand>
</feature>
<keyword evidence="5 11" id="KW-0808">Transferase</keyword>
<dbReference type="GO" id="GO:0004550">
    <property type="term" value="F:nucleoside diphosphate kinase activity"/>
    <property type="evidence" value="ECO:0007669"/>
    <property type="project" value="UniProtKB-EC"/>
</dbReference>
<evidence type="ECO:0000256" key="1">
    <source>
        <dbReference type="ARBA" id="ARBA00001946"/>
    </source>
</evidence>
<evidence type="ECO:0000259" key="12">
    <source>
        <dbReference type="SMART" id="SM00562"/>
    </source>
</evidence>
<evidence type="ECO:0000256" key="2">
    <source>
        <dbReference type="ARBA" id="ARBA00008142"/>
    </source>
</evidence>
<keyword evidence="7 11" id="KW-0418">Kinase</keyword>
<dbReference type="OrthoDB" id="2162449at2759"/>
<dbReference type="Proteomes" id="UP000253664">
    <property type="component" value="Unassembled WGS sequence"/>
</dbReference>
<name>A0A367L0M8_9HYPO</name>
<protein>
    <recommendedName>
        <fullName evidence="4 11">Nucleoside diphosphate kinase</fullName>
        <ecNumber evidence="3 11">2.7.4.6</ecNumber>
    </recommendedName>
</protein>